<feature type="domain" description="SAM" evidence="9">
    <location>
        <begin position="1219"/>
        <end position="1280"/>
    </location>
</feature>
<feature type="transmembrane region" description="Helical" evidence="8">
    <location>
        <begin position="977"/>
        <end position="995"/>
    </location>
</feature>
<feature type="region of interest" description="Disordered" evidence="7">
    <location>
        <begin position="1516"/>
        <end position="1546"/>
    </location>
</feature>
<feature type="transmembrane region" description="Helical" evidence="8">
    <location>
        <begin position="291"/>
        <end position="309"/>
    </location>
</feature>
<dbReference type="GO" id="GO:0071944">
    <property type="term" value="C:cell periphery"/>
    <property type="evidence" value="ECO:0007669"/>
    <property type="project" value="TreeGrafter"/>
</dbReference>
<dbReference type="Gene3D" id="3.90.550.10">
    <property type="entry name" value="Spore Coat Polysaccharide Biosynthesis Protein SpsA, Chain A"/>
    <property type="match status" value="1"/>
</dbReference>
<dbReference type="Proteomes" id="UP000828390">
    <property type="component" value="Unassembled WGS sequence"/>
</dbReference>
<organism evidence="10 11">
    <name type="scientific">Dreissena polymorpha</name>
    <name type="common">Zebra mussel</name>
    <name type="synonym">Mytilus polymorpha</name>
    <dbReference type="NCBI Taxonomy" id="45954"/>
    <lineage>
        <taxon>Eukaryota</taxon>
        <taxon>Metazoa</taxon>
        <taxon>Spiralia</taxon>
        <taxon>Lophotrochozoa</taxon>
        <taxon>Mollusca</taxon>
        <taxon>Bivalvia</taxon>
        <taxon>Autobranchia</taxon>
        <taxon>Heteroconchia</taxon>
        <taxon>Euheterodonta</taxon>
        <taxon>Imparidentia</taxon>
        <taxon>Neoheterodontei</taxon>
        <taxon>Myida</taxon>
        <taxon>Dreissenoidea</taxon>
        <taxon>Dreissenidae</taxon>
        <taxon>Dreissena</taxon>
    </lineage>
</organism>
<dbReference type="SUPFAM" id="SSF47769">
    <property type="entry name" value="SAM/Pointed domain"/>
    <property type="match status" value="2"/>
</dbReference>
<evidence type="ECO:0000256" key="3">
    <source>
        <dbReference type="ARBA" id="ARBA00022676"/>
    </source>
</evidence>
<dbReference type="Gene3D" id="1.10.150.50">
    <property type="entry name" value="Transcription Factor, Ets-1"/>
    <property type="match status" value="2"/>
</dbReference>
<feature type="transmembrane region" description="Helical" evidence="8">
    <location>
        <begin position="940"/>
        <end position="965"/>
    </location>
</feature>
<sequence>MRLGADDSRKHLDAILEKNAITLSETSILENAQSFVIKLRQINTKEMASIEVSATSSASTATTMGTEGKKAPRKNNLVIEADSKIKRELNRKDLKYSHRPSVCVVIIKWFSTVLLFLLLLAFVNFSKIGAISLSHMMSRGVLETGTAQQRAHGILVLLQIATIVPHVFSFLRGILTGALRKDIPWPSRRSLIGGVALSVVESVGTTLFVFCVPGLTGPGTTVLLMSGVFVLPVLYNALHSWMEHRGSTAKFFFTVALAFELAGLCLAGYTFANHNKVPDQDVGTVGDSTSFGVMVIAVLCLSVAWIPAIQCRLLNTGSDADVTLAQPIDESLVFASEIMGHSEPSSNGYQSISNSNHMRPSVRLNNVIAAQPAPKPNRKLAPSTWKLTIVMSAVKAVCIFGFSILFYAEVLPNASADDWVKGWGQMSQLTKTDWVMFVGNIGGTFFGYFTAYFACTTRMQRFGFSVPLTLFSTPLSYVTFYAMCPRGVLCEGKYTTVGNQTNFVFRPCFVKKALNASNCTMYGDAFSVSALVLLVVAQTLSNGYLLFGSQFLAMLKEDQLFWTPMYTSGLLEQWLMLSKKTEYHDEQHEDPVLKASRTKVIICTTMYREADYEMRQLLQSINGIHRAQTDGVRKFESHIFFDGAVKDVNFNPTDFVLQLISLAEEELGVKAQFCTRTRTPYGLSISWNLNTKLTNNLDRDMFFKIHLKDNIKVRSALDMVFKIHLKDNIKVKNKKRWSQVMYMSYVLDFILKQEKCSEEECFILITDADVRFNVNSVEALLDLMTRDPSVGAVCARTHPLGSGPLGWYQVFEYAIGHWFQKAAEHVIGSVLCSPGCFSVYRCSAIRDILPEYATNVEHAFDFLTKDMGEDRWFCTLMVQSGWRIEYCAAAENSTHCPEDFDEFFKQRRRWVASTLANLMLLVKEWSTISRLNARVSVVFLLYQAALLFATLIGPSSIILVVTGGLTYAWNVNPTSTVILQLIVTVLYAVMCLTTSSKTQLNTAKLLTFVYAIIMAAVMVGTAVQVAKDISKASDAALIHPSFPISTTTLYLAILVGIFLLTGMMHPSEFYCLLHGFWFFLCIPAGYLILMIYSICNITDQSWGTREVKEHSVRVAHRNWQDRLTAMFKEVFFCCFTRRETRSVESQTEAGVRKPMSRSGSVNESSETNTDTKTARTLNTSEAGLPSIHEAYDGLEDARESFSDTEEDDDKINNEEGVKVEEWLTSDFDAYDSVVQKFKENGFENTIFISKMTDEELKDMGIKRSGQKRYLMEKIKKLPDYEIVADVPKDVKSWLTKIGLIMYKTNFKQEHIKSSKDMEILKSFSRKDIETELKITKIGHIKRLMQAIAKLRNPTSVERKILEVGQRLKKSVLHKMREHQPEEEEFWQTLQNLCLLPQSTAYGLEEDLKRDLGELRNKWIVILAVFNTLWMVLIYTLADQGKLLSVASSNPVGLVVLVVFSFVLFIQFIAMIIHRITTATHFLARAPYRFGAKYRTAWALNDCDMPEETEARRARAEAKTQAEERIQNGRSTRVAKPEEKQPLLRQSEDSIYIV</sequence>
<feature type="transmembrane region" description="Helical" evidence="8">
    <location>
        <begin position="221"/>
        <end position="239"/>
    </location>
</feature>
<feature type="transmembrane region" description="Helical" evidence="8">
    <location>
        <begin position="387"/>
        <end position="408"/>
    </location>
</feature>
<feature type="transmembrane region" description="Helical" evidence="8">
    <location>
        <begin position="1449"/>
        <end position="1472"/>
    </location>
</feature>
<evidence type="ECO:0000256" key="2">
    <source>
        <dbReference type="ARBA" id="ARBA00012543"/>
    </source>
</evidence>
<dbReference type="SUPFAM" id="SSF53448">
    <property type="entry name" value="Nucleotide-diphospho-sugar transferases"/>
    <property type="match status" value="1"/>
</dbReference>
<keyword evidence="5 8" id="KW-1133">Transmembrane helix</keyword>
<keyword evidence="4 8" id="KW-0812">Transmembrane</keyword>
<feature type="compositionally biased region" description="Polar residues" evidence="7">
    <location>
        <begin position="1157"/>
        <end position="1181"/>
    </location>
</feature>
<evidence type="ECO:0000256" key="4">
    <source>
        <dbReference type="ARBA" id="ARBA00022692"/>
    </source>
</evidence>
<feature type="compositionally biased region" description="Basic and acidic residues" evidence="7">
    <location>
        <begin position="1516"/>
        <end position="1526"/>
    </location>
</feature>
<feature type="transmembrane region" description="Helical" evidence="8">
    <location>
        <begin position="151"/>
        <end position="171"/>
    </location>
</feature>
<evidence type="ECO:0000256" key="1">
    <source>
        <dbReference type="ARBA" id="ARBA00004141"/>
    </source>
</evidence>
<dbReference type="GO" id="GO:0006031">
    <property type="term" value="P:chitin biosynthetic process"/>
    <property type="evidence" value="ECO:0007669"/>
    <property type="project" value="TreeGrafter"/>
</dbReference>
<dbReference type="SMART" id="SM00454">
    <property type="entry name" value="SAM"/>
    <property type="match status" value="2"/>
</dbReference>
<dbReference type="Pfam" id="PF00536">
    <property type="entry name" value="SAM_1"/>
    <property type="match status" value="1"/>
</dbReference>
<feature type="domain" description="SAM" evidence="9">
    <location>
        <begin position="1288"/>
        <end position="1353"/>
    </location>
</feature>
<dbReference type="EMBL" id="JAIWYP010000012">
    <property type="protein sequence ID" value="KAH3730572.1"/>
    <property type="molecule type" value="Genomic_DNA"/>
</dbReference>
<dbReference type="Pfam" id="PF07647">
    <property type="entry name" value="SAM_2"/>
    <property type="match status" value="1"/>
</dbReference>
<evidence type="ECO:0000313" key="10">
    <source>
        <dbReference type="EMBL" id="KAH3730572.1"/>
    </source>
</evidence>
<feature type="transmembrane region" description="Helical" evidence="8">
    <location>
        <begin position="434"/>
        <end position="455"/>
    </location>
</feature>
<name>A0A9D4HRM3_DREPO</name>
<dbReference type="InterPro" id="IPR029044">
    <property type="entry name" value="Nucleotide-diphossugar_trans"/>
</dbReference>
<dbReference type="InterPro" id="IPR004835">
    <property type="entry name" value="Chitin_synth"/>
</dbReference>
<dbReference type="EC" id="2.4.1.16" evidence="2"/>
<dbReference type="PROSITE" id="PS50105">
    <property type="entry name" value="SAM_DOMAIN"/>
    <property type="match status" value="2"/>
</dbReference>
<feature type="transmembrane region" description="Helical" evidence="8">
    <location>
        <begin position="191"/>
        <end position="215"/>
    </location>
</feature>
<gene>
    <name evidence="10" type="ORF">DPMN_056562</name>
</gene>
<dbReference type="GO" id="GO:0016020">
    <property type="term" value="C:membrane"/>
    <property type="evidence" value="ECO:0007669"/>
    <property type="project" value="UniProtKB-SubCell"/>
</dbReference>
<dbReference type="InterPro" id="IPR013761">
    <property type="entry name" value="SAM/pointed_sf"/>
</dbReference>
<comment type="subcellular location">
    <subcellularLocation>
        <location evidence="1">Membrane</location>
        <topology evidence="1">Multi-pass membrane protein</topology>
    </subcellularLocation>
</comment>
<reference evidence="10" key="1">
    <citation type="journal article" date="2019" name="bioRxiv">
        <title>The Genome of the Zebra Mussel, Dreissena polymorpha: A Resource for Invasive Species Research.</title>
        <authorList>
            <person name="McCartney M.A."/>
            <person name="Auch B."/>
            <person name="Kono T."/>
            <person name="Mallez S."/>
            <person name="Zhang Y."/>
            <person name="Obille A."/>
            <person name="Becker A."/>
            <person name="Abrahante J.E."/>
            <person name="Garbe J."/>
            <person name="Badalamenti J.P."/>
            <person name="Herman A."/>
            <person name="Mangelson H."/>
            <person name="Liachko I."/>
            <person name="Sullivan S."/>
            <person name="Sone E.D."/>
            <person name="Koren S."/>
            <person name="Silverstein K.A.T."/>
            <person name="Beckman K.B."/>
            <person name="Gohl D.M."/>
        </authorList>
    </citation>
    <scope>NUCLEOTIDE SEQUENCE</scope>
    <source>
        <strain evidence="10">Duluth1</strain>
        <tissue evidence="10">Whole animal</tissue>
    </source>
</reference>
<protein>
    <recommendedName>
        <fullName evidence="2">chitin synthase</fullName>
        <ecNumber evidence="2">2.4.1.16</ecNumber>
    </recommendedName>
</protein>
<evidence type="ECO:0000313" key="11">
    <source>
        <dbReference type="Proteomes" id="UP000828390"/>
    </source>
</evidence>
<keyword evidence="6 8" id="KW-0472">Membrane</keyword>
<dbReference type="InterPro" id="IPR001660">
    <property type="entry name" value="SAM"/>
</dbReference>
<feature type="transmembrane region" description="Helical" evidence="8">
    <location>
        <begin position="1418"/>
        <end position="1437"/>
    </location>
</feature>
<keyword evidence="3" id="KW-0328">Glycosyltransferase</keyword>
<proteinExistence type="predicted"/>
<evidence type="ECO:0000256" key="6">
    <source>
        <dbReference type="ARBA" id="ARBA00023136"/>
    </source>
</evidence>
<accession>A0A9D4HRM3</accession>
<keyword evidence="11" id="KW-1185">Reference proteome</keyword>
<dbReference type="PANTHER" id="PTHR22914:SF41">
    <property type="entry name" value="CHITIN SYNTHASE 7"/>
    <property type="match status" value="1"/>
</dbReference>
<evidence type="ECO:0000256" key="5">
    <source>
        <dbReference type="ARBA" id="ARBA00022989"/>
    </source>
</evidence>
<dbReference type="PANTHER" id="PTHR22914">
    <property type="entry name" value="CHITIN SYNTHASE"/>
    <property type="match status" value="1"/>
</dbReference>
<dbReference type="GO" id="GO:0004100">
    <property type="term" value="F:chitin synthase activity"/>
    <property type="evidence" value="ECO:0007669"/>
    <property type="project" value="UniProtKB-EC"/>
</dbReference>
<feature type="region of interest" description="Disordered" evidence="7">
    <location>
        <begin position="1145"/>
        <end position="1182"/>
    </location>
</feature>
<reference evidence="10" key="2">
    <citation type="submission" date="2020-11" db="EMBL/GenBank/DDBJ databases">
        <authorList>
            <person name="McCartney M.A."/>
            <person name="Auch B."/>
            <person name="Kono T."/>
            <person name="Mallez S."/>
            <person name="Becker A."/>
            <person name="Gohl D.M."/>
            <person name="Silverstein K.A.T."/>
            <person name="Koren S."/>
            <person name="Bechman K.B."/>
            <person name="Herman A."/>
            <person name="Abrahante J.E."/>
            <person name="Garbe J."/>
        </authorList>
    </citation>
    <scope>NUCLEOTIDE SEQUENCE</scope>
    <source>
        <strain evidence="10">Duluth1</strain>
        <tissue evidence="10">Whole animal</tissue>
    </source>
</reference>
<feature type="transmembrane region" description="Helical" evidence="8">
    <location>
        <begin position="1007"/>
        <end position="1026"/>
    </location>
</feature>
<feature type="transmembrane region" description="Helical" evidence="8">
    <location>
        <begin position="251"/>
        <end position="271"/>
    </location>
</feature>
<feature type="transmembrane region" description="Helical" evidence="8">
    <location>
        <begin position="1076"/>
        <end position="1095"/>
    </location>
</feature>
<feature type="compositionally biased region" description="Basic and acidic residues" evidence="7">
    <location>
        <begin position="1534"/>
        <end position="1546"/>
    </location>
</feature>
<evidence type="ECO:0000256" key="7">
    <source>
        <dbReference type="SAM" id="MobiDB-lite"/>
    </source>
</evidence>
<comment type="caution">
    <text evidence="10">The sequence shown here is derived from an EMBL/GenBank/DDBJ whole genome shotgun (WGS) entry which is preliminary data.</text>
</comment>
<evidence type="ECO:0000259" key="9">
    <source>
        <dbReference type="PROSITE" id="PS50105"/>
    </source>
</evidence>
<feature type="transmembrane region" description="Helical" evidence="8">
    <location>
        <begin position="1047"/>
        <end position="1064"/>
    </location>
</feature>
<feature type="transmembrane region" description="Helical" evidence="8">
    <location>
        <begin position="525"/>
        <end position="547"/>
    </location>
</feature>
<feature type="transmembrane region" description="Helical" evidence="8">
    <location>
        <begin position="101"/>
        <end position="123"/>
    </location>
</feature>
<evidence type="ECO:0000256" key="8">
    <source>
        <dbReference type="SAM" id="Phobius"/>
    </source>
</evidence>
<dbReference type="Pfam" id="PF03142">
    <property type="entry name" value="Chitin_synth_2"/>
    <property type="match status" value="1"/>
</dbReference>
<keyword evidence="3" id="KW-0808">Transferase</keyword>